<accession>A0A158QQP0</accession>
<dbReference type="EMBL" id="UZAF01018985">
    <property type="protein sequence ID" value="VDO56667.1"/>
    <property type="molecule type" value="Genomic_DNA"/>
</dbReference>
<keyword evidence="1 3" id="KW-0420">Kringle</keyword>
<dbReference type="InterPro" id="IPR058845">
    <property type="entry name" value="Kringle_2"/>
</dbReference>
<evidence type="ECO:0000313" key="7">
    <source>
        <dbReference type="WBParaSite" id="HPLM_0001545901-mRNA-1"/>
    </source>
</evidence>
<dbReference type="InterPro" id="IPR041588">
    <property type="entry name" value="Integrase_H2C2"/>
</dbReference>
<dbReference type="AlphaFoldDB" id="A0A158QQP0"/>
<dbReference type="OrthoDB" id="5917794at2759"/>
<dbReference type="SMART" id="SM00130">
    <property type="entry name" value="KR"/>
    <property type="match status" value="1"/>
</dbReference>
<dbReference type="InterPro" id="IPR013806">
    <property type="entry name" value="Kringle-like"/>
</dbReference>
<evidence type="ECO:0000313" key="5">
    <source>
        <dbReference type="EMBL" id="VDO56667.1"/>
    </source>
</evidence>
<keyword evidence="6" id="KW-1185">Reference proteome</keyword>
<dbReference type="Gene3D" id="2.40.20.10">
    <property type="entry name" value="Plasminogen Kringle 4"/>
    <property type="match status" value="1"/>
</dbReference>
<feature type="domain" description="Kringle" evidence="4">
    <location>
        <begin position="665"/>
        <end position="756"/>
    </location>
</feature>
<protein>
    <submittedName>
        <fullName evidence="7">Kringle domain-containing protein</fullName>
    </submittedName>
</protein>
<dbReference type="PANTHER" id="PTHR47331">
    <property type="entry name" value="PHD-TYPE DOMAIN-CONTAINING PROTEIN"/>
    <property type="match status" value="1"/>
</dbReference>
<dbReference type="WBParaSite" id="HPLM_0001545901-mRNA-1">
    <property type="protein sequence ID" value="HPLM_0001545901-mRNA-1"/>
    <property type="gene ID" value="HPLM_0001545901"/>
</dbReference>
<keyword evidence="2" id="KW-1015">Disulfide bond</keyword>
<evidence type="ECO:0000256" key="1">
    <source>
        <dbReference type="ARBA" id="ARBA00022572"/>
    </source>
</evidence>
<dbReference type="Pfam" id="PF17921">
    <property type="entry name" value="Integrase_H2C2"/>
    <property type="match status" value="1"/>
</dbReference>
<evidence type="ECO:0000256" key="2">
    <source>
        <dbReference type="ARBA" id="ARBA00023157"/>
    </source>
</evidence>
<comment type="caution">
    <text evidence="3">Lacks conserved residue(s) required for the propagation of feature annotation.</text>
</comment>
<dbReference type="STRING" id="6290.A0A158QQP0"/>
<proteinExistence type="predicted"/>
<reference evidence="5 6" key="2">
    <citation type="submission" date="2018-11" db="EMBL/GenBank/DDBJ databases">
        <authorList>
            <consortium name="Pathogen Informatics"/>
        </authorList>
    </citation>
    <scope>NUCLEOTIDE SEQUENCE [LARGE SCALE GENOMIC DNA]</scope>
    <source>
        <strain evidence="5 6">MHpl1</strain>
    </source>
</reference>
<dbReference type="Gene3D" id="1.10.340.70">
    <property type="match status" value="1"/>
</dbReference>
<sequence length="1157" mass="132355">MSLSSINLIVLHVRFDEKAEPSSSGTPNEYEHGASADKTLYHNAFMEYVHDALEYKAKVRRKFPPSIQLKLLSKECDDSNVWRVPWDTSNDILVLKSQLPPYKTLTKRNILRIVHSKFDPLGLLIPLLIPARIFLQSLWLKNYEWDQPLADSEVKVWNEIARNTEEFEKTIPRKLGILREHGVYEICTFADASTNAYAACTYIRHHSVCEIRLAPVSQLTSTKTGTIPKLELLALSIASQLTDFVRKELNLPISSIRIFSDSKIALHQVHSGKNAGTFINNRVKKIRSLSTSWNNANIDTSFYYVNSTENPADCATRGVDKTNFQNHFWWHGPKFLLENENTWTQTEKFKMKYNDAEVTVQLCIENAHEYSQIFRFSLSDFSKLKRSAATVLKFIRKVGNHRYCKTSQVKQGSLGKEICEISDSKEINAKDLTIAERALLRDHYLGISEKQRKMFGHLKLISDNGIYRCQGRLANSHLGFDAMNPILLVPNHALTKIIVMHVHKKSGHQGVAGTLAELQTKYWLPKGRQFVKKVIRECVTCIKVQGAPYQYPPAPALPSERRELLPIEDVHTLEQDGSKEENEGWILNVPQFHCNAECRDKLDAPGLDKAGCLNKDILSPSDEQRFRLGMCLREKNGLKELTSTKIFGNDHRFTCRPSKDRMAWYRGRQSLTFNGKQCIRWDEAPVKFPLKSFSSFSSPSVDYTTLKVFATSLSQHENHCRNPDNHRFGPWCFYQEGNKTERAPCFHTCVTDIKKLCLAKAFFPYYQAPYLLDSGPVAPVDPHILRNIKDEDLKRKNARYDLMDVLDVPDVIDSVGQATPLYSIALTTRHLTQARLVGNAIVTRKKCHQTGLRTLIAGPWTPIKDSSLTFPEDSADDIHKYGSQYRDFQRIQFLAGRQGVDKPWKPCWPNQSSDSPTKRLFYFGHKVTTREQRLCLKWTEAMSALFERNAEYIQKILAEKGKGKKKKSEPSPGLLVQLFYYEELTKRRTFNGKPGLNLFVDGGGRLLHSPICLDLARLIEQGKNSAPKNLGMYQQLLEDAYNMMYKEGPGCFTWTDDRKVYVKYVPCFNPCPCGTPSIRAPFKPYRDMCKNEKTGEYEPCIAKRESRVIHIREHDEKLVRLPETDLSQLYTPLIITVAAGIVCKFTSTPRSTLFTFT</sequence>
<dbReference type="InterPro" id="IPR000001">
    <property type="entry name" value="Kringle"/>
</dbReference>
<dbReference type="Pfam" id="PF05380">
    <property type="entry name" value="Peptidase_A17"/>
    <property type="match status" value="1"/>
</dbReference>
<evidence type="ECO:0000259" key="4">
    <source>
        <dbReference type="PROSITE" id="PS50070"/>
    </source>
</evidence>
<reference evidence="7" key="1">
    <citation type="submission" date="2016-04" db="UniProtKB">
        <authorList>
            <consortium name="WormBaseParasite"/>
        </authorList>
    </citation>
    <scope>IDENTIFICATION</scope>
</reference>
<dbReference type="PROSITE" id="PS50070">
    <property type="entry name" value="KRINGLE_2"/>
    <property type="match status" value="1"/>
</dbReference>
<dbReference type="SUPFAM" id="SSF57440">
    <property type="entry name" value="Kringle-like"/>
    <property type="match status" value="1"/>
</dbReference>
<gene>
    <name evidence="5" type="ORF">HPLM_LOCUS15451</name>
</gene>
<dbReference type="Proteomes" id="UP000268014">
    <property type="component" value="Unassembled WGS sequence"/>
</dbReference>
<dbReference type="Pfam" id="PF25866">
    <property type="entry name" value="Kringle_2"/>
    <property type="match status" value="1"/>
</dbReference>
<organism evidence="7">
    <name type="scientific">Haemonchus placei</name>
    <name type="common">Barber's pole worm</name>
    <dbReference type="NCBI Taxonomy" id="6290"/>
    <lineage>
        <taxon>Eukaryota</taxon>
        <taxon>Metazoa</taxon>
        <taxon>Ecdysozoa</taxon>
        <taxon>Nematoda</taxon>
        <taxon>Chromadorea</taxon>
        <taxon>Rhabditida</taxon>
        <taxon>Rhabditina</taxon>
        <taxon>Rhabditomorpha</taxon>
        <taxon>Strongyloidea</taxon>
        <taxon>Trichostrongylidae</taxon>
        <taxon>Haemonchus</taxon>
    </lineage>
</organism>
<dbReference type="InterPro" id="IPR038178">
    <property type="entry name" value="Kringle_sf"/>
</dbReference>
<name>A0A158QQP0_HAEPC</name>
<evidence type="ECO:0000313" key="6">
    <source>
        <dbReference type="Proteomes" id="UP000268014"/>
    </source>
</evidence>
<evidence type="ECO:0000256" key="3">
    <source>
        <dbReference type="PROSITE-ProRule" id="PRU00121"/>
    </source>
</evidence>
<dbReference type="InterPro" id="IPR008042">
    <property type="entry name" value="Retrotrans_Pao"/>
</dbReference>